<dbReference type="STRING" id="51240.A0A2I4GN91"/>
<dbReference type="GO" id="GO:0009507">
    <property type="term" value="C:chloroplast"/>
    <property type="evidence" value="ECO:0000318"/>
    <property type="project" value="GO_Central"/>
</dbReference>
<organism evidence="1 2">
    <name type="scientific">Juglans regia</name>
    <name type="common">English walnut</name>
    <dbReference type="NCBI Taxonomy" id="51240"/>
    <lineage>
        <taxon>Eukaryota</taxon>
        <taxon>Viridiplantae</taxon>
        <taxon>Streptophyta</taxon>
        <taxon>Embryophyta</taxon>
        <taxon>Tracheophyta</taxon>
        <taxon>Spermatophyta</taxon>
        <taxon>Magnoliopsida</taxon>
        <taxon>eudicotyledons</taxon>
        <taxon>Gunneridae</taxon>
        <taxon>Pentapetalae</taxon>
        <taxon>rosids</taxon>
        <taxon>fabids</taxon>
        <taxon>Fagales</taxon>
        <taxon>Juglandaceae</taxon>
        <taxon>Juglans</taxon>
    </lineage>
</organism>
<dbReference type="OrthoDB" id="1892038at2759"/>
<dbReference type="FunCoup" id="A0A2I4GN91">
    <property type="interactions" value="1033"/>
</dbReference>
<sequence length="140" mass="15654">MAENTQIVSSKEDPKAPKSLFSLFPKFKLELPFLKPGPKPEVRVVEEVKGEIVIGGDEGAETTNQKPDVVRFSERRALVPAPLVTEAEESSAKTSNPVILWQVYALGGFLVLRWIWARWQERRGKKGSSESDNEESSDVE</sequence>
<dbReference type="Proteomes" id="UP000235220">
    <property type="component" value="Chromosome 5"/>
</dbReference>
<dbReference type="KEGG" id="jre:109009365"/>
<evidence type="ECO:0000313" key="2">
    <source>
        <dbReference type="RefSeq" id="XP_018845364.1"/>
    </source>
</evidence>
<reference evidence="2" key="1">
    <citation type="submission" date="2025-08" db="UniProtKB">
        <authorList>
            <consortium name="RefSeq"/>
        </authorList>
    </citation>
    <scope>IDENTIFICATION</scope>
    <source>
        <tissue evidence="2">Leaves</tissue>
    </source>
</reference>
<dbReference type="GeneID" id="109009365"/>
<dbReference type="Gramene" id="Jr05_03640_p1">
    <property type="protein sequence ID" value="cds.Jr05_03640_p1"/>
    <property type="gene ID" value="Jr05_03640"/>
</dbReference>
<proteinExistence type="predicted"/>
<accession>A0A2I4GN91</accession>
<protein>
    <submittedName>
        <fullName evidence="2">Uncharacterized protein LOC109009365</fullName>
    </submittedName>
</protein>
<keyword evidence="1" id="KW-1185">Reference proteome</keyword>
<dbReference type="PANTHER" id="PTHR36374:SF1">
    <property type="entry name" value="OS01G0969000 PROTEIN"/>
    <property type="match status" value="1"/>
</dbReference>
<dbReference type="AlphaFoldDB" id="A0A2I4GN91"/>
<evidence type="ECO:0000313" key="1">
    <source>
        <dbReference type="Proteomes" id="UP000235220"/>
    </source>
</evidence>
<dbReference type="RefSeq" id="XP_018845364.1">
    <property type="nucleotide sequence ID" value="XM_018989819.2"/>
</dbReference>
<name>A0A2I4GN91_JUGRE</name>
<dbReference type="PANTHER" id="PTHR36374">
    <property type="entry name" value="OS01G0969000 PROTEIN"/>
    <property type="match status" value="1"/>
</dbReference>
<gene>
    <name evidence="2" type="primary">LOC109009365</name>
</gene>